<feature type="coiled-coil region" evidence="1">
    <location>
        <begin position="169"/>
        <end position="203"/>
    </location>
</feature>
<proteinExistence type="predicted"/>
<dbReference type="GO" id="GO:0004803">
    <property type="term" value="F:transposase activity"/>
    <property type="evidence" value="ECO:0007669"/>
    <property type="project" value="InterPro"/>
</dbReference>
<keyword evidence="1" id="KW-0175">Coiled coil</keyword>
<evidence type="ECO:0000259" key="2">
    <source>
        <dbReference type="Pfam" id="PF01548"/>
    </source>
</evidence>
<dbReference type="PANTHER" id="PTHR33055:SF13">
    <property type="entry name" value="TRANSPOSASE"/>
    <property type="match status" value="1"/>
</dbReference>
<dbReference type="InterPro" id="IPR003346">
    <property type="entry name" value="Transposase_20"/>
</dbReference>
<dbReference type="STRING" id="425514.SAMN05443550_1391"/>
<dbReference type="Proteomes" id="UP000198850">
    <property type="component" value="Unassembled WGS sequence"/>
</dbReference>
<dbReference type="PANTHER" id="PTHR33055">
    <property type="entry name" value="TRANSPOSASE FOR INSERTION SEQUENCE ELEMENT IS1111A"/>
    <property type="match status" value="1"/>
</dbReference>
<organism evidence="4 5">
    <name type="scientific">Pedobacter hartonius</name>
    <dbReference type="NCBI Taxonomy" id="425514"/>
    <lineage>
        <taxon>Bacteria</taxon>
        <taxon>Pseudomonadati</taxon>
        <taxon>Bacteroidota</taxon>
        <taxon>Sphingobacteriia</taxon>
        <taxon>Sphingobacteriales</taxon>
        <taxon>Sphingobacteriaceae</taxon>
        <taxon>Pedobacter</taxon>
    </lineage>
</organism>
<reference evidence="4 5" key="1">
    <citation type="submission" date="2016-10" db="EMBL/GenBank/DDBJ databases">
        <authorList>
            <person name="de Groot N.N."/>
        </authorList>
    </citation>
    <scope>NUCLEOTIDE SEQUENCE [LARGE SCALE GENOMIC DNA]</scope>
    <source>
        <strain evidence="4 5">DSM 19033</strain>
    </source>
</reference>
<dbReference type="EMBL" id="FNRA01000039">
    <property type="protein sequence ID" value="SEB22493.1"/>
    <property type="molecule type" value="Genomic_DNA"/>
</dbReference>
<protein>
    <submittedName>
        <fullName evidence="4">Transposase</fullName>
    </submittedName>
</protein>
<evidence type="ECO:0000313" key="4">
    <source>
        <dbReference type="EMBL" id="SEB22493.1"/>
    </source>
</evidence>
<dbReference type="InterPro" id="IPR002525">
    <property type="entry name" value="Transp_IS110-like_N"/>
</dbReference>
<evidence type="ECO:0000259" key="3">
    <source>
        <dbReference type="Pfam" id="PF02371"/>
    </source>
</evidence>
<dbReference type="Pfam" id="PF02371">
    <property type="entry name" value="Transposase_20"/>
    <property type="match status" value="1"/>
</dbReference>
<name>A0A1H4HL33_9SPHI</name>
<dbReference type="GO" id="GO:0003677">
    <property type="term" value="F:DNA binding"/>
    <property type="evidence" value="ECO:0007669"/>
    <property type="project" value="InterPro"/>
</dbReference>
<evidence type="ECO:0000256" key="1">
    <source>
        <dbReference type="SAM" id="Coils"/>
    </source>
</evidence>
<dbReference type="NCBIfam" id="NF033542">
    <property type="entry name" value="transpos_IS110"/>
    <property type="match status" value="1"/>
</dbReference>
<dbReference type="InterPro" id="IPR047650">
    <property type="entry name" value="Transpos_IS110"/>
</dbReference>
<dbReference type="Pfam" id="PF01548">
    <property type="entry name" value="DEDD_Tnp_IS110"/>
    <property type="match status" value="1"/>
</dbReference>
<dbReference type="GO" id="GO:0006313">
    <property type="term" value="P:DNA transposition"/>
    <property type="evidence" value="ECO:0007669"/>
    <property type="project" value="InterPro"/>
</dbReference>
<sequence>MSTKTTLKQCLGIDVSMKKIDCCLSFYTVDLKIKVVSTVGFENHDKGFLKLQEWIDKKKDDSINLMVNMEATGTYHEEAAYFLYDQGYNVSVIQPTKGKQYARSLDEKNKTDKIDAKMLSRMGLERELFPWNRPNEKLRILKRLSRERIGLIRDRNAMTNQLHALKHSHDAFQDTVDRLKDRIELASKQLVQIEEQMHQEIESEVFLLEKIKHVITIPGINFITAVAVISETDGFANITNRRQLVSYVGLDVVIKESGTLSWRPHISKRGNAYIRAALYMSAVCSIIHNKVLKKYFNRLKDNGKPGKTGIVALERKLLVLIYTLFKNDKDYLLNYSN</sequence>
<dbReference type="RefSeq" id="WP_175470695.1">
    <property type="nucleotide sequence ID" value="NZ_FNRA01000039.1"/>
</dbReference>
<feature type="domain" description="Transposase IS116/IS110/IS902 C-terminal" evidence="3">
    <location>
        <begin position="214"/>
        <end position="296"/>
    </location>
</feature>
<feature type="domain" description="Transposase IS110-like N-terminal" evidence="2">
    <location>
        <begin position="11"/>
        <end position="165"/>
    </location>
</feature>
<gene>
    <name evidence="4" type="ORF">SAMN05443550_1391</name>
</gene>
<dbReference type="AlphaFoldDB" id="A0A1H4HL33"/>
<accession>A0A1H4HL33</accession>
<keyword evidence="5" id="KW-1185">Reference proteome</keyword>
<evidence type="ECO:0000313" key="5">
    <source>
        <dbReference type="Proteomes" id="UP000198850"/>
    </source>
</evidence>